<dbReference type="SUPFAM" id="SSF51569">
    <property type="entry name" value="Aldolase"/>
    <property type="match status" value="1"/>
</dbReference>
<dbReference type="Pfam" id="PF00701">
    <property type="entry name" value="DHDPS"/>
    <property type="match status" value="1"/>
</dbReference>
<evidence type="ECO:0000256" key="1">
    <source>
        <dbReference type="ARBA" id="ARBA00007592"/>
    </source>
</evidence>
<dbReference type="RefSeq" id="WP_007578463.1">
    <property type="nucleotide sequence ID" value="NZ_AKAU01000040.1"/>
</dbReference>
<evidence type="ECO:0000256" key="2">
    <source>
        <dbReference type="ARBA" id="ARBA00023239"/>
    </source>
</evidence>
<accession>A0ABN0FTQ4</accession>
<dbReference type="PANTHER" id="PTHR12128">
    <property type="entry name" value="DIHYDRODIPICOLINATE SYNTHASE"/>
    <property type="match status" value="1"/>
</dbReference>
<proteinExistence type="inferred from homology"/>
<evidence type="ECO:0000256" key="3">
    <source>
        <dbReference type="PIRNR" id="PIRNR001365"/>
    </source>
</evidence>
<dbReference type="Proteomes" id="UP000004980">
    <property type="component" value="Unassembled WGS sequence"/>
</dbReference>
<dbReference type="PIRSF" id="PIRSF001365">
    <property type="entry name" value="DHDPS"/>
    <property type="match status" value="1"/>
</dbReference>
<dbReference type="InterPro" id="IPR013785">
    <property type="entry name" value="Aldolase_TIM"/>
</dbReference>
<dbReference type="SMART" id="SM01130">
    <property type="entry name" value="DHDPS"/>
    <property type="match status" value="1"/>
</dbReference>
<organism evidence="4 5">
    <name type="scientific">Paraburkholderia hospita</name>
    <dbReference type="NCBI Taxonomy" id="169430"/>
    <lineage>
        <taxon>Bacteria</taxon>
        <taxon>Pseudomonadati</taxon>
        <taxon>Pseudomonadota</taxon>
        <taxon>Betaproteobacteria</taxon>
        <taxon>Burkholderiales</taxon>
        <taxon>Burkholderiaceae</taxon>
        <taxon>Paraburkholderia</taxon>
    </lineage>
</organism>
<dbReference type="PRINTS" id="PR00146">
    <property type="entry name" value="DHPICSNTHASE"/>
</dbReference>
<evidence type="ECO:0000313" key="4">
    <source>
        <dbReference type="EMBL" id="EIN02206.1"/>
    </source>
</evidence>
<dbReference type="EMBL" id="AKAU01000040">
    <property type="protein sequence ID" value="EIN02206.1"/>
    <property type="molecule type" value="Genomic_DNA"/>
</dbReference>
<name>A0ABN0FTQ4_9BURK</name>
<keyword evidence="5" id="KW-1185">Reference proteome</keyword>
<protein>
    <submittedName>
        <fullName evidence="4">Dihydrodipicolinate synthase</fullName>
    </submittedName>
</protein>
<sequence length="284" mass="29446">MEPPRIRSLSSLSGSIVDLLTPFTASNAVDFEAFDRMINLHVCAGTSAVLVGSVTGESTALSIEEHFALYSAAARCAGGRIVVIAGIYQSSPGAACALASRAAAAGVDMVICSVPRMAYLGGCDIVDFFRNIALVSGLPVVVYDDPYSSAVVLSDETVLKLGSEPGIAGFIDASGDVDRTLRLIESAGLNFRIFSGMDSTAYDVMAAGGAGVVSVAANIMPRTMRTMCAAAAHGDAREAAALDASMMRLYQLLSSETGATTAKLLAEELGLMEPHIRILSPVRV</sequence>
<gene>
    <name evidence="4" type="ORF">WQE_05207</name>
</gene>
<reference evidence="4 5" key="1">
    <citation type="journal article" date="2012" name="J. Bacteriol.">
        <title>Draft Genome Sequence of the Soil Bacterium Burkholderia terrae Strain BS001, Which Interacts with Fungal Surface Structures.</title>
        <authorList>
            <person name="Nazir R."/>
            <person name="Hansen M.A."/>
            <person name="Sorensen S."/>
            <person name="van Elsas J.D."/>
        </authorList>
    </citation>
    <scope>NUCLEOTIDE SEQUENCE [LARGE SCALE GENOMIC DNA]</scope>
    <source>
        <strain evidence="4 5">BS001</strain>
    </source>
</reference>
<comment type="caution">
    <text evidence="4">The sequence shown here is derived from an EMBL/GenBank/DDBJ whole genome shotgun (WGS) entry which is preliminary data.</text>
</comment>
<comment type="similarity">
    <text evidence="1 3">Belongs to the DapA family.</text>
</comment>
<evidence type="ECO:0000313" key="5">
    <source>
        <dbReference type="Proteomes" id="UP000004980"/>
    </source>
</evidence>
<dbReference type="PANTHER" id="PTHR12128:SF66">
    <property type="entry name" value="4-HYDROXY-2-OXOGLUTARATE ALDOLASE, MITOCHONDRIAL"/>
    <property type="match status" value="1"/>
</dbReference>
<dbReference type="Gene3D" id="3.20.20.70">
    <property type="entry name" value="Aldolase class I"/>
    <property type="match status" value="1"/>
</dbReference>
<keyword evidence="2 3" id="KW-0456">Lyase</keyword>
<dbReference type="InterPro" id="IPR002220">
    <property type="entry name" value="DapA-like"/>
</dbReference>